<comment type="caution">
    <text evidence="2">The sequence shown here is derived from an EMBL/GenBank/DDBJ whole genome shotgun (WGS) entry which is preliminary data.</text>
</comment>
<reference evidence="2 3" key="1">
    <citation type="submission" date="2018-06" db="EMBL/GenBank/DDBJ databases">
        <title>Comparative genomics reveals the genomic features of Rhizophagus irregularis, R. cerebriforme, R. diaphanum and Gigaspora rosea, and their symbiotic lifestyle signature.</title>
        <authorList>
            <person name="Morin E."/>
            <person name="San Clemente H."/>
            <person name="Chen E.C.H."/>
            <person name="De La Providencia I."/>
            <person name="Hainaut M."/>
            <person name="Kuo A."/>
            <person name="Kohler A."/>
            <person name="Murat C."/>
            <person name="Tang N."/>
            <person name="Roy S."/>
            <person name="Loubradou J."/>
            <person name="Henrissat B."/>
            <person name="Grigoriev I.V."/>
            <person name="Corradi N."/>
            <person name="Roux C."/>
            <person name="Martin F.M."/>
        </authorList>
    </citation>
    <scope>NUCLEOTIDE SEQUENCE [LARGE SCALE GENOMIC DNA]</scope>
    <source>
        <strain evidence="2 3">DAOM 194757</strain>
    </source>
</reference>
<proteinExistence type="predicted"/>
<evidence type="ECO:0000259" key="1">
    <source>
        <dbReference type="PROSITE" id="PS50011"/>
    </source>
</evidence>
<keyword evidence="3" id="KW-1185">Reference proteome</keyword>
<dbReference type="GO" id="GO:0004674">
    <property type="term" value="F:protein serine/threonine kinase activity"/>
    <property type="evidence" value="ECO:0007669"/>
    <property type="project" value="TreeGrafter"/>
</dbReference>
<keyword evidence="2" id="KW-0808">Transferase</keyword>
<dbReference type="PROSITE" id="PS50011">
    <property type="entry name" value="PROTEIN_KINASE_DOM"/>
    <property type="match status" value="1"/>
</dbReference>
<feature type="domain" description="Protein kinase" evidence="1">
    <location>
        <begin position="1"/>
        <end position="173"/>
    </location>
</feature>
<evidence type="ECO:0000313" key="3">
    <source>
        <dbReference type="Proteomes" id="UP000266673"/>
    </source>
</evidence>
<dbReference type="InterPro" id="IPR011009">
    <property type="entry name" value="Kinase-like_dom_sf"/>
</dbReference>
<gene>
    <name evidence="2" type="ORF">C2G38_2178111</name>
</gene>
<dbReference type="STRING" id="44941.A0A397VEN2"/>
<name>A0A397VEN2_9GLOM</name>
<dbReference type="AlphaFoldDB" id="A0A397VEN2"/>
<dbReference type="InterPro" id="IPR051681">
    <property type="entry name" value="Ser/Thr_Kinases-Pseudokinases"/>
</dbReference>
<dbReference type="PANTHER" id="PTHR44329">
    <property type="entry name" value="SERINE/THREONINE-PROTEIN KINASE TNNI3K-RELATED"/>
    <property type="match status" value="1"/>
</dbReference>
<accession>A0A397VEN2</accession>
<evidence type="ECO:0000313" key="2">
    <source>
        <dbReference type="EMBL" id="RIB20904.1"/>
    </source>
</evidence>
<dbReference type="InterPro" id="IPR001245">
    <property type="entry name" value="Ser-Thr/Tyr_kinase_cat_dom"/>
</dbReference>
<dbReference type="EMBL" id="QKWP01000392">
    <property type="protein sequence ID" value="RIB20904.1"/>
    <property type="molecule type" value="Genomic_DNA"/>
</dbReference>
<sequence>MLVLQLANNGNLRNYLRNKQVEGVYKISWAELIRIASDIANGLKDLHNKCIIHRDLHSKNILIINGRALITDFGISKQLNDTTSSSSNKGGIPAYIEPQCYLQHENVKRDQRSDIYSLGVLLWELTSGIPPFYSFPDQAIIIKISKGEREKIIKNIPLNYANLYSNCWSSNPD</sequence>
<dbReference type="Gene3D" id="1.10.510.10">
    <property type="entry name" value="Transferase(Phosphotransferase) domain 1"/>
    <property type="match status" value="1"/>
</dbReference>
<organism evidence="2 3">
    <name type="scientific">Gigaspora rosea</name>
    <dbReference type="NCBI Taxonomy" id="44941"/>
    <lineage>
        <taxon>Eukaryota</taxon>
        <taxon>Fungi</taxon>
        <taxon>Fungi incertae sedis</taxon>
        <taxon>Mucoromycota</taxon>
        <taxon>Glomeromycotina</taxon>
        <taxon>Glomeromycetes</taxon>
        <taxon>Diversisporales</taxon>
        <taxon>Gigasporaceae</taxon>
        <taxon>Gigaspora</taxon>
    </lineage>
</organism>
<dbReference type="SUPFAM" id="SSF56112">
    <property type="entry name" value="Protein kinase-like (PK-like)"/>
    <property type="match status" value="1"/>
</dbReference>
<keyword evidence="2" id="KW-0418">Kinase</keyword>
<dbReference type="OrthoDB" id="10261027at2759"/>
<dbReference type="InterPro" id="IPR000719">
    <property type="entry name" value="Prot_kinase_dom"/>
</dbReference>
<dbReference type="PRINTS" id="PR00109">
    <property type="entry name" value="TYRKINASE"/>
</dbReference>
<protein>
    <submittedName>
        <fullName evidence="2">Kinase-like domain-containing protein</fullName>
    </submittedName>
</protein>
<dbReference type="Proteomes" id="UP000266673">
    <property type="component" value="Unassembled WGS sequence"/>
</dbReference>
<dbReference type="Pfam" id="PF07714">
    <property type="entry name" value="PK_Tyr_Ser-Thr"/>
    <property type="match status" value="1"/>
</dbReference>
<dbReference type="GO" id="GO:0005524">
    <property type="term" value="F:ATP binding"/>
    <property type="evidence" value="ECO:0007669"/>
    <property type="project" value="InterPro"/>
</dbReference>